<evidence type="ECO:0000313" key="1">
    <source>
        <dbReference type="EMBL" id="KAB1995869.1"/>
    </source>
</evidence>
<reference evidence="2" key="1">
    <citation type="journal article" date="2020" name="Nat. Genet.">
        <title>Genomic diversifications of five Gossypium allopolyploid species and their impact on cotton improvement.</title>
        <authorList>
            <person name="Chen Z.J."/>
            <person name="Sreedasyam A."/>
            <person name="Ando A."/>
            <person name="Song Q."/>
            <person name="De Santiago L.M."/>
            <person name="Hulse-Kemp A.M."/>
            <person name="Ding M."/>
            <person name="Ye W."/>
            <person name="Kirkbride R.C."/>
            <person name="Jenkins J."/>
            <person name="Plott C."/>
            <person name="Lovell J."/>
            <person name="Lin Y.M."/>
            <person name="Vaughn R."/>
            <person name="Liu B."/>
            <person name="Simpson S."/>
            <person name="Scheffler B.E."/>
            <person name="Wen L."/>
            <person name="Saski C.A."/>
            <person name="Grover C.E."/>
            <person name="Hu G."/>
            <person name="Conover J.L."/>
            <person name="Carlson J.W."/>
            <person name="Shu S."/>
            <person name="Boston L.B."/>
            <person name="Williams M."/>
            <person name="Peterson D.G."/>
            <person name="McGee K."/>
            <person name="Jones D.C."/>
            <person name="Wendel J.F."/>
            <person name="Stelly D.M."/>
            <person name="Grimwood J."/>
            <person name="Schmutz J."/>
        </authorList>
    </citation>
    <scope>NUCLEOTIDE SEQUENCE [LARGE SCALE GENOMIC DNA]</scope>
    <source>
        <strain evidence="2">cv. 3-79</strain>
    </source>
</reference>
<evidence type="ECO:0000313" key="2">
    <source>
        <dbReference type="Proteomes" id="UP000327439"/>
    </source>
</evidence>
<proteinExistence type="predicted"/>
<sequence length="157" mass="17680">MAMVMAPLSTREKFITKAAMAMVMAPLSTREKFITKAAMAMGPLRPPVTVTASSTRKGLWIRSRTRSTAREVMNLVMRAKRKRRRRRRSMKMAMKAAAAATVIRSSIIVLVFLSLMVSGAWNECGLVKIFVSSLFLYAEKMNRKEKVKKGVVCGVWY</sequence>
<protein>
    <submittedName>
        <fullName evidence="1">Uncharacterized protein</fullName>
    </submittedName>
</protein>
<dbReference type="AlphaFoldDB" id="A0A5J5NNH7"/>
<accession>A0A5J5NNH7</accession>
<keyword evidence="2" id="KW-1185">Reference proteome</keyword>
<name>A0A5J5NNH7_GOSBA</name>
<dbReference type="EMBL" id="CM018227">
    <property type="protein sequence ID" value="KAB1995869.1"/>
    <property type="molecule type" value="Genomic_DNA"/>
</dbReference>
<organism evidence="1 2">
    <name type="scientific">Gossypium barbadense</name>
    <name type="common">Sea Island cotton</name>
    <name type="synonym">Hibiscus barbadensis</name>
    <dbReference type="NCBI Taxonomy" id="3634"/>
    <lineage>
        <taxon>Eukaryota</taxon>
        <taxon>Viridiplantae</taxon>
        <taxon>Streptophyta</taxon>
        <taxon>Embryophyta</taxon>
        <taxon>Tracheophyta</taxon>
        <taxon>Spermatophyta</taxon>
        <taxon>Magnoliopsida</taxon>
        <taxon>eudicotyledons</taxon>
        <taxon>Gunneridae</taxon>
        <taxon>Pentapetalae</taxon>
        <taxon>rosids</taxon>
        <taxon>malvids</taxon>
        <taxon>Malvales</taxon>
        <taxon>Malvaceae</taxon>
        <taxon>Malvoideae</taxon>
        <taxon>Gossypium</taxon>
    </lineage>
</organism>
<gene>
    <name evidence="1" type="ORF">ES319_D13G191000v1</name>
</gene>
<dbReference type="Proteomes" id="UP000327439">
    <property type="component" value="Chromosome D13"/>
</dbReference>